<dbReference type="Pfam" id="PF06629">
    <property type="entry name" value="MipA"/>
    <property type="match status" value="1"/>
</dbReference>
<dbReference type="EMBL" id="JAKJPO010000001">
    <property type="protein sequence ID" value="MCF7220446.1"/>
    <property type="molecule type" value="Genomic_DNA"/>
</dbReference>
<keyword evidence="8" id="KW-1185">Reference proteome</keyword>
<evidence type="ECO:0000256" key="2">
    <source>
        <dbReference type="ARBA" id="ARBA00005722"/>
    </source>
</evidence>
<reference evidence="7 8" key="2">
    <citation type="submission" date="2022-01" db="EMBL/GenBank/DDBJ databases">
        <title>Lysobacter chinensis sp. nov., a bacterium isolated from cow dung compost.</title>
        <authorList>
            <person name="Liu Y."/>
        </authorList>
    </citation>
    <scope>NUCLEOTIDE SEQUENCE [LARGE SCALE GENOMIC DNA]</scope>
    <source>
        <strain evidence="7 8">TLK-CK17</strain>
    </source>
</reference>
<name>A0ABS9HN67_9GAMM</name>
<feature type="chain" id="PRO_5046978188" evidence="6">
    <location>
        <begin position="36"/>
        <end position="278"/>
    </location>
</feature>
<dbReference type="PANTHER" id="PTHR38776:SF1">
    <property type="entry name" value="MLTA-INTERACTING PROTEIN-RELATED"/>
    <property type="match status" value="1"/>
</dbReference>
<evidence type="ECO:0000256" key="3">
    <source>
        <dbReference type="ARBA" id="ARBA00022729"/>
    </source>
</evidence>
<gene>
    <name evidence="7" type="ORF">L3V18_01385</name>
</gene>
<keyword evidence="4" id="KW-0472">Membrane</keyword>
<feature type="signal peptide" evidence="6">
    <location>
        <begin position="1"/>
        <end position="35"/>
    </location>
</feature>
<dbReference type="Proteomes" id="UP001430796">
    <property type="component" value="Unassembled WGS sequence"/>
</dbReference>
<evidence type="ECO:0000256" key="5">
    <source>
        <dbReference type="ARBA" id="ARBA00023237"/>
    </source>
</evidence>
<protein>
    <submittedName>
        <fullName evidence="7">MipA/OmpV family protein</fullName>
    </submittedName>
</protein>
<evidence type="ECO:0000256" key="6">
    <source>
        <dbReference type="SAM" id="SignalP"/>
    </source>
</evidence>
<keyword evidence="5" id="KW-0998">Cell outer membrane</keyword>
<evidence type="ECO:0000256" key="4">
    <source>
        <dbReference type="ARBA" id="ARBA00023136"/>
    </source>
</evidence>
<evidence type="ECO:0000313" key="7">
    <source>
        <dbReference type="EMBL" id="MCF7220446.1"/>
    </source>
</evidence>
<keyword evidence="3 6" id="KW-0732">Signal</keyword>
<reference evidence="7 8" key="3">
    <citation type="submission" date="2022-01" db="EMBL/GenBank/DDBJ databases">
        <authorList>
            <person name="Zhou L.Y."/>
        </authorList>
    </citation>
    <scope>NUCLEOTIDE SEQUENCE [LARGE SCALE GENOMIC DNA]</scope>
    <source>
        <strain evidence="7 8">TLK-CK17</strain>
    </source>
</reference>
<organism evidence="7 8">
    <name type="scientific">Marilutibacter chinensis</name>
    <dbReference type="NCBI Taxonomy" id="2912247"/>
    <lineage>
        <taxon>Bacteria</taxon>
        <taxon>Pseudomonadati</taxon>
        <taxon>Pseudomonadota</taxon>
        <taxon>Gammaproteobacteria</taxon>
        <taxon>Lysobacterales</taxon>
        <taxon>Lysobacteraceae</taxon>
        <taxon>Marilutibacter</taxon>
    </lineage>
</organism>
<evidence type="ECO:0000313" key="8">
    <source>
        <dbReference type="Proteomes" id="UP001430796"/>
    </source>
</evidence>
<dbReference type="PANTHER" id="PTHR38776">
    <property type="entry name" value="MLTA-INTERACTING PROTEIN-RELATED"/>
    <property type="match status" value="1"/>
</dbReference>
<sequence>MSSHLHCAIRLRRQPSYAALPILLAGIFSAPVASAQTDDTKKSATDQAMAETARGESTWGIGVAGGMQYRVYRDFDNRVRGLPMITYENKWIQVAGPGLDVKLPSVGPVSFRLRGRYAVEGFDSGDSPYFAGMRDRDSSFWVGGAAIWRAGIANLSAEVLTDAMDNSKGKRATLQIDRRFTAGVFGLTPRLAAEWVDSKYVDYYYGVRSDEAQSWRPAYSGSSTVNTEIGLRVDWQPMPKHTLFLDMGAKHMGSSIRNSPLVEKSTQYGVGLGYLYRF</sequence>
<comment type="caution">
    <text evidence="7">The sequence shown here is derived from an EMBL/GenBank/DDBJ whole genome shotgun (WGS) entry which is preliminary data.</text>
</comment>
<comment type="similarity">
    <text evidence="2">Belongs to the MipA/OmpV family.</text>
</comment>
<dbReference type="InterPro" id="IPR010583">
    <property type="entry name" value="MipA"/>
</dbReference>
<reference evidence="8" key="1">
    <citation type="submission" date="2022-01" db="EMBL/GenBank/DDBJ databases">
        <title>Lysobacter chinensis sp. nov., a bacterium isolated from cow dung compost.</title>
        <authorList>
            <person name="Zhou L.Y."/>
        </authorList>
    </citation>
    <scope>NUCLEOTIDE SEQUENCE [LARGE SCALE GENOMIC DNA]</scope>
    <source>
        <strain evidence="8">TLK-CK17</strain>
    </source>
</reference>
<proteinExistence type="inferred from homology"/>
<accession>A0ABS9HN67</accession>
<comment type="subcellular location">
    <subcellularLocation>
        <location evidence="1">Cell outer membrane</location>
    </subcellularLocation>
</comment>
<evidence type="ECO:0000256" key="1">
    <source>
        <dbReference type="ARBA" id="ARBA00004442"/>
    </source>
</evidence>
<dbReference type="RefSeq" id="WP_237052828.1">
    <property type="nucleotide sequence ID" value="NZ_JAKJPO010000001.1"/>
</dbReference>